<dbReference type="AlphaFoldDB" id="C6HFF8"/>
<gene>
    <name evidence="2" type="ORF">HCDG_04681</name>
</gene>
<protein>
    <submittedName>
        <fullName evidence="2">Uncharacterized protein</fullName>
    </submittedName>
</protein>
<dbReference type="OMA" id="RAWDSEN"/>
<dbReference type="VEuPathDB" id="FungiDB:HCDG_04681"/>
<evidence type="ECO:0000313" key="3">
    <source>
        <dbReference type="Proteomes" id="UP000002624"/>
    </source>
</evidence>
<dbReference type="HOGENOM" id="CLU_983431_0_0_1"/>
<name>C6HFF8_AJECH</name>
<reference evidence="3" key="1">
    <citation type="submission" date="2009-05" db="EMBL/GenBank/DDBJ databases">
        <title>The genome sequence of Ajellomyces capsulatus strain H143.</title>
        <authorList>
            <person name="Champion M."/>
            <person name="Cuomo C.A."/>
            <person name="Ma L.-J."/>
            <person name="Henn M.R."/>
            <person name="Sil A."/>
            <person name="Goldman B."/>
            <person name="Young S.K."/>
            <person name="Kodira C.D."/>
            <person name="Zeng Q."/>
            <person name="Koehrsen M."/>
            <person name="Alvarado L."/>
            <person name="Berlin A.M."/>
            <person name="Borenstein D."/>
            <person name="Chen Z."/>
            <person name="Engels R."/>
            <person name="Freedman E."/>
            <person name="Gellesch M."/>
            <person name="Goldberg J."/>
            <person name="Griggs A."/>
            <person name="Gujja S."/>
            <person name="Heiman D.I."/>
            <person name="Hepburn T.A."/>
            <person name="Howarth C."/>
            <person name="Jen D."/>
            <person name="Larson L."/>
            <person name="Lewis B."/>
            <person name="Mehta T."/>
            <person name="Park D."/>
            <person name="Pearson M."/>
            <person name="Roberts A."/>
            <person name="Saif S."/>
            <person name="Shea T.D."/>
            <person name="Shenoy N."/>
            <person name="Sisk P."/>
            <person name="Stolte C."/>
            <person name="Sykes S."/>
            <person name="Walk T."/>
            <person name="White J."/>
            <person name="Yandava C."/>
            <person name="Klein B."/>
            <person name="McEwen J.G."/>
            <person name="Puccia R."/>
            <person name="Goldman G.H."/>
            <person name="Felipe M.S."/>
            <person name="Nino-Vega G."/>
            <person name="San-Blas G."/>
            <person name="Taylor J.W."/>
            <person name="Mendoza L."/>
            <person name="Galagan J.E."/>
            <person name="Nusbaum C."/>
            <person name="Birren B.W."/>
        </authorList>
    </citation>
    <scope>NUCLEOTIDE SEQUENCE [LARGE SCALE GENOMIC DNA]</scope>
    <source>
        <strain evidence="3">H143</strain>
    </source>
</reference>
<accession>C6HFF8</accession>
<proteinExistence type="predicted"/>
<sequence>MKMNTSFKPKEKLSLLDRLKKCRWLSLQCRRALAVEKPPLCRNTVSIEYLSTPGVRIHIVELARSSVPALDIKESEGRLAKLKRRAHLLFRRKDNNARAAAGDEINALGGHGGSQTPALTEKSNRRAHLPFLRKLFRSQTAANAKPPSTSTSTDSVQKPLLHQNSLCSSMVRKFSPSAASTAEMDLSDWAPLTTFPKIRPSGAKQMETWQISPAPTRVISRPSGSGHNIELGRVQLAPLERQYRKNRRTECPVTNWLDGLPDEQPRIRRMASVDNLHELMTSHSS</sequence>
<dbReference type="Proteomes" id="UP000002624">
    <property type="component" value="Unassembled WGS sequence"/>
</dbReference>
<feature type="region of interest" description="Disordered" evidence="1">
    <location>
        <begin position="138"/>
        <end position="159"/>
    </location>
</feature>
<evidence type="ECO:0000256" key="1">
    <source>
        <dbReference type="SAM" id="MobiDB-lite"/>
    </source>
</evidence>
<evidence type="ECO:0000313" key="2">
    <source>
        <dbReference type="EMBL" id="EER41035.1"/>
    </source>
</evidence>
<organism evidence="2 3">
    <name type="scientific">Ajellomyces capsulatus (strain H143)</name>
    <name type="common">Darling's disease fungus</name>
    <name type="synonym">Histoplasma capsulatum</name>
    <dbReference type="NCBI Taxonomy" id="544712"/>
    <lineage>
        <taxon>Eukaryota</taxon>
        <taxon>Fungi</taxon>
        <taxon>Dikarya</taxon>
        <taxon>Ascomycota</taxon>
        <taxon>Pezizomycotina</taxon>
        <taxon>Eurotiomycetes</taxon>
        <taxon>Eurotiomycetidae</taxon>
        <taxon>Onygenales</taxon>
        <taxon>Ajellomycetaceae</taxon>
        <taxon>Histoplasma</taxon>
    </lineage>
</organism>
<dbReference type="OrthoDB" id="4181273at2759"/>
<dbReference type="EMBL" id="GG692424">
    <property type="protein sequence ID" value="EER41035.1"/>
    <property type="molecule type" value="Genomic_DNA"/>
</dbReference>